<dbReference type="EMBL" id="JABVED010000004">
    <property type="protein sequence ID" value="MBC6447454.1"/>
    <property type="molecule type" value="Genomic_DNA"/>
</dbReference>
<evidence type="ECO:0000313" key="4">
    <source>
        <dbReference type="EMBL" id="MBC6447454.1"/>
    </source>
</evidence>
<dbReference type="InterPro" id="IPR006396">
    <property type="entry name" value="Glu_mut_E"/>
</dbReference>
<keyword evidence="5" id="KW-1185">Reference proteome</keyword>
<evidence type="ECO:0000256" key="2">
    <source>
        <dbReference type="ARBA" id="ARBA00023235"/>
    </source>
</evidence>
<dbReference type="Pfam" id="PF06368">
    <property type="entry name" value="Met_asp_mut_E"/>
    <property type="match status" value="1"/>
</dbReference>
<keyword evidence="2" id="KW-0413">Isomerase</keyword>
<evidence type="ECO:0000256" key="3">
    <source>
        <dbReference type="ARBA" id="ARBA00023285"/>
    </source>
</evidence>
<dbReference type="RefSeq" id="WP_187219968.1">
    <property type="nucleotide sequence ID" value="NZ_JABVED010000004.1"/>
</dbReference>
<keyword evidence="3" id="KW-0170">Cobalt</keyword>
<name>A0ABR7L4U6_9PSEU</name>
<reference evidence="4 5" key="1">
    <citation type="submission" date="2020-06" db="EMBL/GenBank/DDBJ databases">
        <title>Actinokineospora xiongansis sp. nov., isolated from soil of Baiyangdian.</title>
        <authorList>
            <person name="Zhang X."/>
        </authorList>
    </citation>
    <scope>NUCLEOTIDE SEQUENCE [LARGE SCALE GENOMIC DNA]</scope>
    <source>
        <strain evidence="4 5">HBU206404</strain>
    </source>
</reference>
<accession>A0ABR7L4U6</accession>
<proteinExistence type="predicted"/>
<dbReference type="SUPFAM" id="SSF51703">
    <property type="entry name" value="Cobalamin (vitamin B12)-dependent enzymes"/>
    <property type="match status" value="1"/>
</dbReference>
<dbReference type="InterPro" id="IPR016176">
    <property type="entry name" value="Cbl-dep_enz_cat"/>
</dbReference>
<evidence type="ECO:0000313" key="5">
    <source>
        <dbReference type="Proteomes" id="UP000734823"/>
    </source>
</evidence>
<protein>
    <submittedName>
        <fullName evidence="4">Methylaspartate mutase</fullName>
    </submittedName>
</protein>
<dbReference type="Proteomes" id="UP000734823">
    <property type="component" value="Unassembled WGS sequence"/>
</dbReference>
<dbReference type="PIRSF" id="PIRSF001495">
    <property type="entry name" value="Met_asp_mut_epsi"/>
    <property type="match status" value="1"/>
</dbReference>
<comment type="caution">
    <text evidence="4">The sequence shown here is derived from an EMBL/GenBank/DDBJ whole genome shotgun (WGS) entry which is preliminary data.</text>
</comment>
<keyword evidence="1" id="KW-0846">Cobalamin</keyword>
<sequence>MTATVTPGIDGFLAEAAKRAALVVQPRMGFSDPNQMLRGLLAVTGANACTIATITLDSYTRVGDYAAVAEAMRTGMPLNGYPLVNLDPAVTRELVAAIAHTGTPVQVRHGSGLPLDIFQAMAGSGLAVTEGGPVSYCLPYSRVPLPLAVDDWARACELLANLADQGARPHLESFGGCMLGQLCPPSLLVAISVLEGLFFRQHGLRSISLSYAQQTDRRQDLEALRAMHRLAGDLLSDMDWHIVLYAYMGVYPRTRSGALDLLGDAAELAVHGGAARLIVKTPAEAFRIPTIEENVAALEYAAAVAEEVARGEPVTERLIDSGIHNEARTLVEAVLDLHPDVGQALCRAFATGVLDVPYCLHPDNAGRSRSYVDASGWLRWSRVGGMPLPRPAPESLRASGSASGDLLAALSYVERRYDRENESARKPSRD</sequence>
<gene>
    <name evidence="4" type="ORF">GPZ80_09765</name>
</gene>
<dbReference type="Gene3D" id="3.20.20.240">
    <property type="entry name" value="Methylmalonyl-CoA mutase"/>
    <property type="match status" value="1"/>
</dbReference>
<organism evidence="4 5">
    <name type="scientific">Actinokineospora xionganensis</name>
    <dbReference type="NCBI Taxonomy" id="2684470"/>
    <lineage>
        <taxon>Bacteria</taxon>
        <taxon>Bacillati</taxon>
        <taxon>Actinomycetota</taxon>
        <taxon>Actinomycetes</taxon>
        <taxon>Pseudonocardiales</taxon>
        <taxon>Pseudonocardiaceae</taxon>
        <taxon>Actinokineospora</taxon>
    </lineage>
</organism>
<evidence type="ECO:0000256" key="1">
    <source>
        <dbReference type="ARBA" id="ARBA00022628"/>
    </source>
</evidence>